<reference evidence="1" key="1">
    <citation type="submission" date="2017-09" db="EMBL/GenBank/DDBJ databases">
        <title>Polyketide synthases of a Diaporthe helianthi virulent isolate.</title>
        <authorList>
            <person name="Baroncelli R."/>
        </authorList>
    </citation>
    <scope>NUCLEOTIDE SEQUENCE [LARGE SCALE GENOMIC DNA]</scope>
    <source>
        <strain evidence="1">7/96</strain>
    </source>
</reference>
<name>A0A2P5HEJ8_DIAHE</name>
<dbReference type="InParanoid" id="A0A2P5HEJ8"/>
<dbReference type="EMBL" id="MAVT02003456">
    <property type="protein sequence ID" value="POS68681.1"/>
    <property type="molecule type" value="Genomic_DNA"/>
</dbReference>
<accession>A0A2P5HEJ8</accession>
<gene>
    <name evidence="1" type="ORF">DHEL01_v212924</name>
</gene>
<dbReference type="AlphaFoldDB" id="A0A2P5HEJ8"/>
<proteinExistence type="predicted"/>
<dbReference type="Proteomes" id="UP000094444">
    <property type="component" value="Unassembled WGS sequence"/>
</dbReference>
<evidence type="ECO:0000313" key="1">
    <source>
        <dbReference type="EMBL" id="POS68681.1"/>
    </source>
</evidence>
<organism evidence="1 2">
    <name type="scientific">Diaporthe helianthi</name>
    <dbReference type="NCBI Taxonomy" id="158607"/>
    <lineage>
        <taxon>Eukaryota</taxon>
        <taxon>Fungi</taxon>
        <taxon>Dikarya</taxon>
        <taxon>Ascomycota</taxon>
        <taxon>Pezizomycotina</taxon>
        <taxon>Sordariomycetes</taxon>
        <taxon>Sordariomycetidae</taxon>
        <taxon>Diaporthales</taxon>
        <taxon>Diaporthaceae</taxon>
        <taxon>Diaporthe</taxon>
    </lineage>
</organism>
<evidence type="ECO:0000313" key="2">
    <source>
        <dbReference type="Proteomes" id="UP000094444"/>
    </source>
</evidence>
<protein>
    <submittedName>
        <fullName evidence="1">Uncharacterized protein</fullName>
    </submittedName>
</protein>
<keyword evidence="2" id="KW-1185">Reference proteome</keyword>
<sequence length="64" mass="7318">MRIAIAGLVHDSELGEICALDGDLNLVDRDNPVLWKVGRQGGYIPRYVRWKIKHTYDLVTRLPT</sequence>
<comment type="caution">
    <text evidence="1">The sequence shown here is derived from an EMBL/GenBank/DDBJ whole genome shotgun (WGS) entry which is preliminary data.</text>
</comment>